<proteinExistence type="predicted"/>
<dbReference type="InterPro" id="IPR039647">
    <property type="entry name" value="EF_hand_pair_protein_CML-like"/>
</dbReference>
<accession>L7FE70</accession>
<organism evidence="4 5">
    <name type="scientific">Streptomyces turgidiscabies (strain Car8)</name>
    <dbReference type="NCBI Taxonomy" id="698760"/>
    <lineage>
        <taxon>Bacteria</taxon>
        <taxon>Bacillati</taxon>
        <taxon>Actinomycetota</taxon>
        <taxon>Actinomycetes</taxon>
        <taxon>Kitasatosporales</taxon>
        <taxon>Streptomycetaceae</taxon>
        <taxon>Streptomyces</taxon>
    </lineage>
</organism>
<dbReference type="PANTHER" id="PTHR10891">
    <property type="entry name" value="EF-HAND CALCIUM-BINDING DOMAIN CONTAINING PROTEIN"/>
    <property type="match status" value="1"/>
</dbReference>
<keyword evidence="5" id="KW-1185">Reference proteome</keyword>
<gene>
    <name evidence="4" type="ORF">STRTUCAR8_07630</name>
</gene>
<evidence type="ECO:0000313" key="4">
    <source>
        <dbReference type="EMBL" id="ELP69401.1"/>
    </source>
</evidence>
<dbReference type="PROSITE" id="PS00018">
    <property type="entry name" value="EF_HAND_1"/>
    <property type="match status" value="2"/>
</dbReference>
<dbReference type="GO" id="GO:0005509">
    <property type="term" value="F:calcium ion binding"/>
    <property type="evidence" value="ECO:0007669"/>
    <property type="project" value="InterPro"/>
</dbReference>
<dbReference type="InterPro" id="IPR011992">
    <property type="entry name" value="EF-hand-dom_pair"/>
</dbReference>
<reference evidence="4 5" key="1">
    <citation type="journal article" date="2011" name="Plasmid">
        <title>Streptomyces turgidiscabies Car8 contains a modular pathogenicity island that shares virulence genes with other actinobacterial plant pathogens.</title>
        <authorList>
            <person name="Huguet-Tapia J.C."/>
            <person name="Badger J.H."/>
            <person name="Loria R."/>
            <person name="Pettis G.S."/>
        </authorList>
    </citation>
    <scope>NUCLEOTIDE SEQUENCE [LARGE SCALE GENOMIC DNA]</scope>
    <source>
        <strain evidence="4 5">Car8</strain>
    </source>
</reference>
<protein>
    <submittedName>
        <fullName evidence="4">EF hand</fullName>
    </submittedName>
</protein>
<dbReference type="Pfam" id="PF13499">
    <property type="entry name" value="EF-hand_7"/>
    <property type="match status" value="1"/>
</dbReference>
<dbReference type="STRING" id="85558.T45_08744"/>
<dbReference type="InterPro" id="IPR002048">
    <property type="entry name" value="EF_hand_dom"/>
</dbReference>
<dbReference type="PATRIC" id="fig|698760.3.peg.1929"/>
<dbReference type="CDD" id="cd00051">
    <property type="entry name" value="EFh"/>
    <property type="match status" value="1"/>
</dbReference>
<dbReference type="SUPFAM" id="SSF47473">
    <property type="entry name" value="EF-hand"/>
    <property type="match status" value="1"/>
</dbReference>
<dbReference type="Gene3D" id="1.10.238.10">
    <property type="entry name" value="EF-hand"/>
    <property type="match status" value="1"/>
</dbReference>
<name>L7FE70_STRT8</name>
<dbReference type="AlphaFoldDB" id="L7FE70"/>
<feature type="domain" description="EF-hand" evidence="3">
    <location>
        <begin position="8"/>
        <end position="43"/>
    </location>
</feature>
<evidence type="ECO:0000313" key="5">
    <source>
        <dbReference type="Proteomes" id="UP000010931"/>
    </source>
</evidence>
<keyword evidence="1" id="KW-0479">Metal-binding</keyword>
<dbReference type="SMART" id="SM00054">
    <property type="entry name" value="EFh"/>
    <property type="match status" value="1"/>
</dbReference>
<keyword evidence="2" id="KW-0677">Repeat</keyword>
<sequence length="76" mass="8526">MKGRVPVADIEEARKQFERIDTNGDGFITAAEFKTALAQAGDWNVTESVAEVIIASRDLDGDKLLSFDEFWTYLNK</sequence>
<evidence type="ECO:0000256" key="1">
    <source>
        <dbReference type="ARBA" id="ARBA00022723"/>
    </source>
</evidence>
<comment type="caution">
    <text evidence="4">The sequence shown here is derived from an EMBL/GenBank/DDBJ whole genome shotgun (WGS) entry which is preliminary data.</text>
</comment>
<evidence type="ECO:0000256" key="2">
    <source>
        <dbReference type="ARBA" id="ARBA00022737"/>
    </source>
</evidence>
<dbReference type="InterPro" id="IPR018247">
    <property type="entry name" value="EF_Hand_1_Ca_BS"/>
</dbReference>
<dbReference type="PROSITE" id="PS50222">
    <property type="entry name" value="EF_HAND_2"/>
    <property type="match status" value="1"/>
</dbReference>
<evidence type="ECO:0000259" key="3">
    <source>
        <dbReference type="PROSITE" id="PS50222"/>
    </source>
</evidence>
<dbReference type="Proteomes" id="UP000010931">
    <property type="component" value="Unassembled WGS sequence"/>
</dbReference>
<dbReference type="EMBL" id="AEJB01000149">
    <property type="protein sequence ID" value="ELP69401.1"/>
    <property type="molecule type" value="Genomic_DNA"/>
</dbReference>